<dbReference type="InterPro" id="IPR008949">
    <property type="entry name" value="Isoprenoid_synthase_dom_sf"/>
</dbReference>
<keyword evidence="5" id="KW-0460">Magnesium</keyword>
<gene>
    <name evidence="7" type="ORF">SAMN05421810_101701</name>
</gene>
<evidence type="ECO:0000256" key="3">
    <source>
        <dbReference type="ARBA" id="ARBA00022679"/>
    </source>
</evidence>
<keyword evidence="3 6" id="KW-0808">Transferase</keyword>
<comment type="similarity">
    <text evidence="2 6">Belongs to the FPP/GGPP synthase family.</text>
</comment>
<comment type="cofactor">
    <cofactor evidence="1">
        <name>Mg(2+)</name>
        <dbReference type="ChEBI" id="CHEBI:18420"/>
    </cofactor>
</comment>
<evidence type="ECO:0000256" key="2">
    <source>
        <dbReference type="ARBA" id="ARBA00006706"/>
    </source>
</evidence>
<evidence type="ECO:0000313" key="7">
    <source>
        <dbReference type="EMBL" id="SFP01614.1"/>
    </source>
</evidence>
<dbReference type="SUPFAM" id="SSF48576">
    <property type="entry name" value="Terpenoid synthases"/>
    <property type="match status" value="1"/>
</dbReference>
<dbReference type="InterPro" id="IPR000092">
    <property type="entry name" value="Polyprenyl_synt"/>
</dbReference>
<proteinExistence type="inferred from homology"/>
<dbReference type="PANTHER" id="PTHR12001">
    <property type="entry name" value="GERANYLGERANYL PYROPHOSPHATE SYNTHASE"/>
    <property type="match status" value="1"/>
</dbReference>
<dbReference type="Pfam" id="PF00348">
    <property type="entry name" value="polyprenyl_synt"/>
    <property type="match status" value="1"/>
</dbReference>
<accession>A0A1I5LW66</accession>
<dbReference type="GO" id="GO:0046872">
    <property type="term" value="F:metal ion binding"/>
    <property type="evidence" value="ECO:0007669"/>
    <property type="project" value="UniProtKB-KW"/>
</dbReference>
<dbReference type="GO" id="GO:0008299">
    <property type="term" value="P:isoprenoid biosynthetic process"/>
    <property type="evidence" value="ECO:0007669"/>
    <property type="project" value="InterPro"/>
</dbReference>
<protein>
    <submittedName>
        <fullName evidence="7">Heptaprenyl diphosphate synthase</fullName>
    </submittedName>
</protein>
<evidence type="ECO:0000256" key="1">
    <source>
        <dbReference type="ARBA" id="ARBA00001946"/>
    </source>
</evidence>
<dbReference type="SFLD" id="SFLDG01017">
    <property type="entry name" value="Polyprenyl_Transferase_Like"/>
    <property type="match status" value="1"/>
</dbReference>
<name>A0A1I5LW66_9PSEU</name>
<sequence length="347" mass="35796">MTSQLDPPRPVAAGTRWTRAHEIVDRFAGSGRLGTDLAEVQDRITAAVPRRPPLVVDAVSGVLTGGKRLRPLLVLGVLYAGPAGDDPAARERALDAATALELIHLASLVHDDVMDEADTRHGGPSVNARVDNAIAVLCGDVLIAAAFAAAARCGPGGTGVVAGAFAGLCAGQALETQDLFNVDRTERDYFTTLAGKTAALFAAAARLGGTAAGLGEATVARLARYGHHLGLVFQVVDDLLDLTGSAAALGKPAGHDIVEGVYTLPVLRARAHRPQLARALAECRRTGHTAPVLDLLRQTPAVGEAEDTATALTGTAVAAVRDCATELRPGGADMLTELARCLTGRTR</sequence>
<reference evidence="8" key="1">
    <citation type="submission" date="2016-10" db="EMBL/GenBank/DDBJ databases">
        <authorList>
            <person name="Varghese N."/>
            <person name="Submissions S."/>
        </authorList>
    </citation>
    <scope>NUCLEOTIDE SEQUENCE [LARGE SCALE GENOMIC DNA]</scope>
    <source>
        <strain evidence="8">CGMCC 4.5579</strain>
    </source>
</reference>
<dbReference type="Proteomes" id="UP000198727">
    <property type="component" value="Unassembled WGS sequence"/>
</dbReference>
<keyword evidence="4" id="KW-0479">Metal-binding</keyword>
<dbReference type="SFLD" id="SFLDS00005">
    <property type="entry name" value="Isoprenoid_Synthase_Type_I"/>
    <property type="match status" value="1"/>
</dbReference>
<dbReference type="InterPro" id="IPR033749">
    <property type="entry name" value="Polyprenyl_synt_CS"/>
</dbReference>
<dbReference type="PROSITE" id="PS00444">
    <property type="entry name" value="POLYPRENYL_SYNTHASE_2"/>
    <property type="match status" value="1"/>
</dbReference>
<dbReference type="Gene3D" id="1.10.600.10">
    <property type="entry name" value="Farnesyl Diphosphate Synthase"/>
    <property type="match status" value="1"/>
</dbReference>
<dbReference type="EMBL" id="FOWW01000001">
    <property type="protein sequence ID" value="SFP01614.1"/>
    <property type="molecule type" value="Genomic_DNA"/>
</dbReference>
<evidence type="ECO:0000313" key="8">
    <source>
        <dbReference type="Proteomes" id="UP000198727"/>
    </source>
</evidence>
<evidence type="ECO:0000256" key="6">
    <source>
        <dbReference type="RuleBase" id="RU004466"/>
    </source>
</evidence>
<dbReference type="GO" id="GO:0004659">
    <property type="term" value="F:prenyltransferase activity"/>
    <property type="evidence" value="ECO:0007669"/>
    <property type="project" value="InterPro"/>
</dbReference>
<dbReference type="CDD" id="cd00685">
    <property type="entry name" value="Trans_IPPS_HT"/>
    <property type="match status" value="1"/>
</dbReference>
<dbReference type="STRING" id="587909.SAMN05421810_101701"/>
<organism evidence="7 8">
    <name type="scientific">Amycolatopsis arida</name>
    <dbReference type="NCBI Taxonomy" id="587909"/>
    <lineage>
        <taxon>Bacteria</taxon>
        <taxon>Bacillati</taxon>
        <taxon>Actinomycetota</taxon>
        <taxon>Actinomycetes</taxon>
        <taxon>Pseudonocardiales</taxon>
        <taxon>Pseudonocardiaceae</taxon>
        <taxon>Amycolatopsis</taxon>
    </lineage>
</organism>
<keyword evidence="8" id="KW-1185">Reference proteome</keyword>
<evidence type="ECO:0000256" key="5">
    <source>
        <dbReference type="ARBA" id="ARBA00022842"/>
    </source>
</evidence>
<dbReference type="AlphaFoldDB" id="A0A1I5LW66"/>
<dbReference type="PANTHER" id="PTHR12001:SF69">
    <property type="entry name" value="ALL TRANS-POLYPRENYL-DIPHOSPHATE SYNTHASE PDSS1"/>
    <property type="match status" value="1"/>
</dbReference>
<evidence type="ECO:0000256" key="4">
    <source>
        <dbReference type="ARBA" id="ARBA00022723"/>
    </source>
</evidence>
<dbReference type="RefSeq" id="WP_092527715.1">
    <property type="nucleotide sequence ID" value="NZ_FOWW01000001.1"/>
</dbReference>